<comment type="caution">
    <text evidence="4">The sequence shown here is derived from an EMBL/GenBank/DDBJ whole genome shotgun (WGS) entry which is preliminary data.</text>
</comment>
<dbReference type="InterPro" id="IPR003591">
    <property type="entry name" value="Leu-rich_rpt_typical-subtyp"/>
</dbReference>
<dbReference type="SMART" id="SM00369">
    <property type="entry name" value="LRR_TYP"/>
    <property type="match status" value="4"/>
</dbReference>
<feature type="region of interest" description="Disordered" evidence="3">
    <location>
        <begin position="707"/>
        <end position="734"/>
    </location>
</feature>
<dbReference type="InterPro" id="IPR032675">
    <property type="entry name" value="LRR_dom_sf"/>
</dbReference>
<evidence type="ECO:0000256" key="1">
    <source>
        <dbReference type="ARBA" id="ARBA00022614"/>
    </source>
</evidence>
<feature type="compositionally biased region" description="Low complexity" evidence="3">
    <location>
        <begin position="681"/>
        <end position="694"/>
    </location>
</feature>
<dbReference type="InterPro" id="IPR019487">
    <property type="entry name" value="RAM_signalling_pathway_SOG2"/>
</dbReference>
<feature type="region of interest" description="Disordered" evidence="3">
    <location>
        <begin position="612"/>
        <end position="640"/>
    </location>
</feature>
<evidence type="ECO:0000313" key="4">
    <source>
        <dbReference type="EMBL" id="KAF9532296.1"/>
    </source>
</evidence>
<dbReference type="Pfam" id="PF10428">
    <property type="entry name" value="SOG2"/>
    <property type="match status" value="1"/>
</dbReference>
<keyword evidence="2" id="KW-0677">Repeat</keyword>
<reference evidence="4" key="1">
    <citation type="submission" date="2020-11" db="EMBL/GenBank/DDBJ databases">
        <authorList>
            <consortium name="DOE Joint Genome Institute"/>
            <person name="Ahrendt S."/>
            <person name="Riley R."/>
            <person name="Andreopoulos W."/>
            <person name="Labutti K."/>
            <person name="Pangilinan J."/>
            <person name="Ruiz-Duenas F.J."/>
            <person name="Barrasa J.M."/>
            <person name="Sanchez-Garcia M."/>
            <person name="Camarero S."/>
            <person name="Miyauchi S."/>
            <person name="Serrano A."/>
            <person name="Linde D."/>
            <person name="Babiker R."/>
            <person name="Drula E."/>
            <person name="Ayuso-Fernandez I."/>
            <person name="Pacheco R."/>
            <person name="Padilla G."/>
            <person name="Ferreira P."/>
            <person name="Barriuso J."/>
            <person name="Kellner H."/>
            <person name="Castanera R."/>
            <person name="Alfaro M."/>
            <person name="Ramirez L."/>
            <person name="Pisabarro A.G."/>
            <person name="Kuo A."/>
            <person name="Tritt A."/>
            <person name="Lipzen A."/>
            <person name="He G."/>
            <person name="Yan M."/>
            <person name="Ng V."/>
            <person name="Cullen D."/>
            <person name="Martin F."/>
            <person name="Rosso M.-N."/>
            <person name="Henrissat B."/>
            <person name="Hibbett D."/>
            <person name="Martinez A.T."/>
            <person name="Grigoriev I.V."/>
        </authorList>
    </citation>
    <scope>NUCLEOTIDE SEQUENCE</scope>
    <source>
        <strain evidence="4">CBS 506.95</strain>
    </source>
</reference>
<dbReference type="EMBL" id="MU157832">
    <property type="protein sequence ID" value="KAF9532296.1"/>
    <property type="molecule type" value="Genomic_DNA"/>
</dbReference>
<keyword evidence="5" id="KW-1185">Reference proteome</keyword>
<dbReference type="AlphaFoldDB" id="A0A9P6ENF6"/>
<dbReference type="PROSITE" id="PS51450">
    <property type="entry name" value="LRR"/>
    <property type="match status" value="2"/>
</dbReference>
<organism evidence="4 5">
    <name type="scientific">Crepidotus variabilis</name>
    <dbReference type="NCBI Taxonomy" id="179855"/>
    <lineage>
        <taxon>Eukaryota</taxon>
        <taxon>Fungi</taxon>
        <taxon>Dikarya</taxon>
        <taxon>Basidiomycota</taxon>
        <taxon>Agaricomycotina</taxon>
        <taxon>Agaricomycetes</taxon>
        <taxon>Agaricomycetidae</taxon>
        <taxon>Agaricales</taxon>
        <taxon>Agaricineae</taxon>
        <taxon>Crepidotaceae</taxon>
        <taxon>Crepidotus</taxon>
    </lineage>
</organism>
<name>A0A9P6ENF6_9AGAR</name>
<feature type="region of interest" description="Disordered" evidence="3">
    <location>
        <begin position="331"/>
        <end position="384"/>
    </location>
</feature>
<dbReference type="OrthoDB" id="1394818at2759"/>
<feature type="compositionally biased region" description="Low complexity" evidence="3">
    <location>
        <begin position="707"/>
        <end position="722"/>
    </location>
</feature>
<dbReference type="InterPro" id="IPR050216">
    <property type="entry name" value="LRR_domain-containing"/>
</dbReference>
<protein>
    <submittedName>
        <fullName evidence="4">RAM signaling pathway protein-domain-containing protein</fullName>
    </submittedName>
</protein>
<dbReference type="Pfam" id="PF12799">
    <property type="entry name" value="LRR_4"/>
    <property type="match status" value="1"/>
</dbReference>
<feature type="compositionally biased region" description="Polar residues" evidence="3">
    <location>
        <begin position="255"/>
        <end position="264"/>
    </location>
</feature>
<feature type="compositionally biased region" description="Basic and acidic residues" evidence="3">
    <location>
        <begin position="352"/>
        <end position="374"/>
    </location>
</feature>
<keyword evidence="1" id="KW-0433">Leucine-rich repeat</keyword>
<feature type="region of interest" description="Disordered" evidence="3">
    <location>
        <begin position="658"/>
        <end position="694"/>
    </location>
</feature>
<feature type="region of interest" description="Disordered" evidence="3">
    <location>
        <begin position="869"/>
        <end position="923"/>
    </location>
</feature>
<dbReference type="Gene3D" id="3.80.10.10">
    <property type="entry name" value="Ribonuclease Inhibitor"/>
    <property type="match status" value="1"/>
</dbReference>
<evidence type="ECO:0000256" key="2">
    <source>
        <dbReference type="ARBA" id="ARBA00022737"/>
    </source>
</evidence>
<proteinExistence type="predicted"/>
<dbReference type="InterPro" id="IPR025875">
    <property type="entry name" value="Leu-rich_rpt_4"/>
</dbReference>
<accession>A0A9P6ENF6</accession>
<dbReference type="Proteomes" id="UP000807306">
    <property type="component" value="Unassembled WGS sequence"/>
</dbReference>
<dbReference type="PANTHER" id="PTHR48051:SF1">
    <property type="entry name" value="RAS SUPPRESSOR PROTEIN 1"/>
    <property type="match status" value="1"/>
</dbReference>
<dbReference type="SUPFAM" id="SSF52075">
    <property type="entry name" value="Outer arm dynein light chain 1"/>
    <property type="match status" value="1"/>
</dbReference>
<dbReference type="InterPro" id="IPR001611">
    <property type="entry name" value="Leu-rich_rpt"/>
</dbReference>
<feature type="compositionally biased region" description="Polar residues" evidence="3">
    <location>
        <begin position="876"/>
        <end position="891"/>
    </location>
</feature>
<dbReference type="PANTHER" id="PTHR48051">
    <property type="match status" value="1"/>
</dbReference>
<feature type="region of interest" description="Disordered" evidence="3">
    <location>
        <begin position="229"/>
        <end position="282"/>
    </location>
</feature>
<sequence>MPIRDDGESRLSPIPVFLTSAHVGEAVARSPDGGNTLFLSKLGLSDIGANEVNDLAFAGQNVRQGKDYIVERLALGNNRLTTLPTEFALLTHLRYLNLRHNSFPSFPEVLTLMSSLDTLDISYNKIRSLPPYPGNLTRLRVFSFSRNKITKLPTYLTQFRQLEVMQCDRNPIDWPPPSVLEPWGDSQDIKKGKEWVHSLQSWMEAEVSKGQEFEDSGYGEQPDWGDESSYYDSWRFPTQDPDNDSSLTPHARSFSVDSDTSSILNPVAEEPSKPPSLPKHRALNLTTNGKYIARPPDLLESLSTSSYTVPPNSGRSYELVPEPEAMHLRTASHASPFPIRKTHSSVVAGKKSLPDLRTTRDGRKGLATPPERRSPSNVKTPNDRLVTAIRQDSGSSSGSLPPAYDEASAANPRVMPLVAVERSSYFKRSSIMPANHSLPKALLVLLESARGILFSMGQLYQTLDQYVHHGGSDRLAGVFKKVLDPTNITTLHLIRSLDRFDDVSQKSSPSAAVCRALVESCRDTVNVFRKAIALLSSQVAPEDSEDTRYVRWLILELYAASAELSHSWQALVSQLESLRPFLSSSNFLRSNNFTTPPIAEVPSGLVPPNDPLAPGVRLRPIDTGTPAGRTRTARRHAGSFSTKDVQMGKELPSYDLLPSIPSGLASPSQTPTIRTPKRMMTTPNISTPTPNSSTSFSFNAPPYFGSLSESSSHQRGLSQSSLPDGSFSPSIIHDSPAVTTHKEKGVLKALENAVKFAPDVWDQIEEALDIVAVSNQDIQETIEQARSVTKRLSDNIAIMSEGYSDADKRLLRENAHLFLKTLVQLSNILKTYGTPRSVPASLRANMVKLTNATEEFALLLRVSSVSSYTPHPYSPTLPNSKYTPYNQSNPAPSEDNRLSSSLSRSRSEQPILRGTRPSITSSYDNLRNALPLTSALKSAGVRRLRLPREVSTEATDPG</sequence>
<evidence type="ECO:0000256" key="3">
    <source>
        <dbReference type="SAM" id="MobiDB-lite"/>
    </source>
</evidence>
<evidence type="ECO:0000313" key="5">
    <source>
        <dbReference type="Proteomes" id="UP000807306"/>
    </source>
</evidence>
<dbReference type="GO" id="GO:0005737">
    <property type="term" value="C:cytoplasm"/>
    <property type="evidence" value="ECO:0007669"/>
    <property type="project" value="TreeGrafter"/>
</dbReference>
<gene>
    <name evidence="4" type="ORF">CPB83DRAFT_874177</name>
</gene>